<dbReference type="InterPro" id="IPR016169">
    <property type="entry name" value="FAD-bd_PCMH_sub2"/>
</dbReference>
<dbReference type="AlphaFoldDB" id="A0A2P8EFF3"/>
<evidence type="ECO:0000313" key="8">
    <source>
        <dbReference type="Proteomes" id="UP000243528"/>
    </source>
</evidence>
<comment type="caution">
    <text evidence="7">The sequence shown here is derived from an EMBL/GenBank/DDBJ whole genome shotgun (WGS) entry which is preliminary data.</text>
</comment>
<dbReference type="SUPFAM" id="SSF55103">
    <property type="entry name" value="FAD-linked oxidases, C-terminal domain"/>
    <property type="match status" value="1"/>
</dbReference>
<keyword evidence="4" id="KW-0274">FAD</keyword>
<dbReference type="InterPro" id="IPR016167">
    <property type="entry name" value="FAD-bd_PCMH_sub1"/>
</dbReference>
<proteinExistence type="inferred from homology"/>
<dbReference type="InterPro" id="IPR012951">
    <property type="entry name" value="BBE"/>
</dbReference>
<accession>A0A2P8EFF3</accession>
<dbReference type="PROSITE" id="PS00862">
    <property type="entry name" value="OX2_COVAL_FAD"/>
    <property type="match status" value="1"/>
</dbReference>
<dbReference type="PANTHER" id="PTHR42973">
    <property type="entry name" value="BINDING OXIDOREDUCTASE, PUTATIVE (AFU_ORTHOLOGUE AFUA_1G17690)-RELATED"/>
    <property type="match status" value="1"/>
</dbReference>
<dbReference type="Pfam" id="PF08031">
    <property type="entry name" value="BBE"/>
    <property type="match status" value="1"/>
</dbReference>
<evidence type="ECO:0000256" key="3">
    <source>
        <dbReference type="ARBA" id="ARBA00022630"/>
    </source>
</evidence>
<evidence type="ECO:0000259" key="6">
    <source>
        <dbReference type="PROSITE" id="PS51387"/>
    </source>
</evidence>
<comment type="similarity">
    <text evidence="2">Belongs to the oxygen-dependent FAD-linked oxidoreductase family.</text>
</comment>
<sequence length="461" mass="48608">MTTLPTLDTAALTQLRTMFDTRLIAPEDPGYDAARTVFPGDVDHRPSAILRPRDAADVAQALSVVRETGAEVSVRSGGHSLAGHGVSDGGITLDLAEMKDLDIDVDARTAWAGAGLTAGEYTNAVGEHGLATGFGDTGVVGIGGITLGGGVGFLSRRYGLTIDDLLAAEIVTADGSILHVDADNHPDLFWAIRGGGGNFGVVTRFRYRLHEVPTVVGGMMLLPATADVLRGVLAAAAEAPDELSLIINTMLAPPMPFIPADQHGQPVVLLLACYAGPDDDGQRALAPFRAVATPVADMIQSIPYSGMFPPGEGEDFHPTAASRTFYADDIAADTVDTIIDRISSSAGSMRAVQIRPLGGAIDRVANDATAYAHRGRRYMMNITSFYDGADDYAAQEAWVDDLTSALRNGADGAYANFLGHDGTDRVREAYPGGTLDRLAEVKSHYDPTNLFRLNHNIPPAP</sequence>
<dbReference type="Gene3D" id="3.30.43.10">
    <property type="entry name" value="Uridine Diphospho-n-acetylenolpyruvylglucosamine Reductase, domain 2"/>
    <property type="match status" value="1"/>
</dbReference>
<keyword evidence="5" id="KW-0560">Oxidoreductase</keyword>
<evidence type="ECO:0000256" key="1">
    <source>
        <dbReference type="ARBA" id="ARBA00001974"/>
    </source>
</evidence>
<keyword evidence="8" id="KW-1185">Reference proteome</keyword>
<dbReference type="InterPro" id="IPR016164">
    <property type="entry name" value="FAD-linked_Oxase-like_C"/>
</dbReference>
<evidence type="ECO:0000256" key="4">
    <source>
        <dbReference type="ARBA" id="ARBA00022827"/>
    </source>
</evidence>
<dbReference type="OrthoDB" id="9775082at2"/>
<reference evidence="7 8" key="1">
    <citation type="submission" date="2018-03" db="EMBL/GenBank/DDBJ databases">
        <title>Genomic Encyclopedia of Archaeal and Bacterial Type Strains, Phase II (KMG-II): from individual species to whole genera.</title>
        <authorList>
            <person name="Goeker M."/>
        </authorList>
    </citation>
    <scope>NUCLEOTIDE SEQUENCE [LARGE SCALE GENOMIC DNA]</scope>
    <source>
        <strain evidence="7 8">DSM 45211</strain>
    </source>
</reference>
<feature type="domain" description="FAD-binding PCMH-type" evidence="6">
    <location>
        <begin position="42"/>
        <end position="212"/>
    </location>
</feature>
<dbReference type="InterPro" id="IPR006093">
    <property type="entry name" value="Oxy_OxRdtase_FAD_BS"/>
</dbReference>
<dbReference type="Pfam" id="PF01565">
    <property type="entry name" value="FAD_binding_4"/>
    <property type="match status" value="1"/>
</dbReference>
<dbReference type="GO" id="GO:0071949">
    <property type="term" value="F:FAD binding"/>
    <property type="evidence" value="ECO:0007669"/>
    <property type="project" value="InterPro"/>
</dbReference>
<dbReference type="Gene3D" id="3.30.465.10">
    <property type="match status" value="1"/>
</dbReference>
<dbReference type="Gene3D" id="3.40.462.20">
    <property type="match status" value="1"/>
</dbReference>
<dbReference type="InterPro" id="IPR006094">
    <property type="entry name" value="Oxid_FAD_bind_N"/>
</dbReference>
<dbReference type="EMBL" id="PYGE01000001">
    <property type="protein sequence ID" value="PSL08198.1"/>
    <property type="molecule type" value="Genomic_DNA"/>
</dbReference>
<dbReference type="Proteomes" id="UP000243528">
    <property type="component" value="Unassembled WGS sequence"/>
</dbReference>
<dbReference type="InterPro" id="IPR016166">
    <property type="entry name" value="FAD-bd_PCMH"/>
</dbReference>
<gene>
    <name evidence="7" type="ORF">CLV30_101166</name>
</gene>
<dbReference type="PROSITE" id="PS51387">
    <property type="entry name" value="FAD_PCMH"/>
    <property type="match status" value="1"/>
</dbReference>
<evidence type="ECO:0000313" key="7">
    <source>
        <dbReference type="EMBL" id="PSL08198.1"/>
    </source>
</evidence>
<dbReference type="GO" id="GO:0016491">
    <property type="term" value="F:oxidoreductase activity"/>
    <property type="evidence" value="ECO:0007669"/>
    <property type="project" value="UniProtKB-KW"/>
</dbReference>
<dbReference type="InterPro" id="IPR036318">
    <property type="entry name" value="FAD-bd_PCMH-like_sf"/>
</dbReference>
<dbReference type="SUPFAM" id="SSF56176">
    <property type="entry name" value="FAD-binding/transporter-associated domain-like"/>
    <property type="match status" value="1"/>
</dbReference>
<evidence type="ECO:0000256" key="5">
    <source>
        <dbReference type="ARBA" id="ARBA00023002"/>
    </source>
</evidence>
<protein>
    <submittedName>
        <fullName evidence="7">FAD/FMN-containing dehydrogenase</fullName>
    </submittedName>
</protein>
<organism evidence="7 8">
    <name type="scientific">Haloactinopolyspora alba</name>
    <dbReference type="NCBI Taxonomy" id="648780"/>
    <lineage>
        <taxon>Bacteria</taxon>
        <taxon>Bacillati</taxon>
        <taxon>Actinomycetota</taxon>
        <taxon>Actinomycetes</taxon>
        <taxon>Jiangellales</taxon>
        <taxon>Jiangellaceae</taxon>
        <taxon>Haloactinopolyspora</taxon>
    </lineage>
</organism>
<dbReference type="PANTHER" id="PTHR42973:SF39">
    <property type="entry name" value="FAD-BINDING PCMH-TYPE DOMAIN-CONTAINING PROTEIN"/>
    <property type="match status" value="1"/>
</dbReference>
<dbReference type="InterPro" id="IPR050416">
    <property type="entry name" value="FAD-linked_Oxidoreductase"/>
</dbReference>
<evidence type="ECO:0000256" key="2">
    <source>
        <dbReference type="ARBA" id="ARBA00005466"/>
    </source>
</evidence>
<keyword evidence="3" id="KW-0285">Flavoprotein</keyword>
<name>A0A2P8EFF3_9ACTN</name>
<dbReference type="RefSeq" id="WP_106535284.1">
    <property type="nucleotide sequence ID" value="NZ_ML142897.1"/>
</dbReference>
<comment type="cofactor">
    <cofactor evidence="1">
        <name>FAD</name>
        <dbReference type="ChEBI" id="CHEBI:57692"/>
    </cofactor>
</comment>